<reference evidence="1" key="1">
    <citation type="submission" date="2021-05" db="EMBL/GenBank/DDBJ databases">
        <authorList>
            <person name="Alioto T."/>
            <person name="Alioto T."/>
            <person name="Gomez Garrido J."/>
        </authorList>
    </citation>
    <scope>NUCLEOTIDE SEQUENCE</scope>
</reference>
<sequence>MATRTLIGRQRNQIFNQTTGARQIMKLGSLGDLSATKTVTGPLQMARMRKNTTPPLPRVRKLGVQIIITIIGKAQKRGKIVTLTIRSMKPQTGSTQTGQHQ</sequence>
<organism evidence="1">
    <name type="scientific">Cacopsylla melanoneura</name>
    <dbReference type="NCBI Taxonomy" id="428564"/>
    <lineage>
        <taxon>Eukaryota</taxon>
        <taxon>Metazoa</taxon>
        <taxon>Ecdysozoa</taxon>
        <taxon>Arthropoda</taxon>
        <taxon>Hexapoda</taxon>
        <taxon>Insecta</taxon>
        <taxon>Pterygota</taxon>
        <taxon>Neoptera</taxon>
        <taxon>Paraneoptera</taxon>
        <taxon>Hemiptera</taxon>
        <taxon>Sternorrhyncha</taxon>
        <taxon>Psylloidea</taxon>
        <taxon>Psyllidae</taxon>
        <taxon>Psyllinae</taxon>
        <taxon>Cacopsylla</taxon>
    </lineage>
</organism>
<evidence type="ECO:0000313" key="1">
    <source>
        <dbReference type="EMBL" id="CAG6744778.1"/>
    </source>
</evidence>
<dbReference type="AlphaFoldDB" id="A0A8D9E8L6"/>
<proteinExistence type="predicted"/>
<dbReference type="EMBL" id="HBUF01475270">
    <property type="protein sequence ID" value="CAG6744778.1"/>
    <property type="molecule type" value="Transcribed_RNA"/>
</dbReference>
<accession>A0A8D9E8L6</accession>
<name>A0A8D9E8L6_9HEMI</name>
<protein>
    <submittedName>
        <fullName evidence="1">Uncharacterized protein</fullName>
    </submittedName>
</protein>
<dbReference type="EMBL" id="HBUF01310809">
    <property type="protein sequence ID" value="CAG6693088.1"/>
    <property type="molecule type" value="Transcribed_RNA"/>
</dbReference>